<keyword evidence="2" id="KW-0808">Transferase</keyword>
<evidence type="ECO:0000313" key="3">
    <source>
        <dbReference type="Proteomes" id="UP000199355"/>
    </source>
</evidence>
<dbReference type="GO" id="GO:0016740">
    <property type="term" value="F:transferase activity"/>
    <property type="evidence" value="ECO:0007669"/>
    <property type="project" value="UniProtKB-KW"/>
</dbReference>
<proteinExistence type="predicted"/>
<protein>
    <submittedName>
        <fullName evidence="2">Transferase hexapeptide (Six repeat-containing protein)</fullName>
    </submittedName>
</protein>
<feature type="region of interest" description="Disordered" evidence="1">
    <location>
        <begin position="215"/>
        <end position="242"/>
    </location>
</feature>
<dbReference type="OrthoDB" id="9782091at2"/>
<dbReference type="InterPro" id="IPR001451">
    <property type="entry name" value="Hexapep"/>
</dbReference>
<dbReference type="PANTHER" id="PTHR23416">
    <property type="entry name" value="SIALIC ACID SYNTHASE-RELATED"/>
    <property type="match status" value="1"/>
</dbReference>
<keyword evidence="3" id="KW-1185">Reference proteome</keyword>
<dbReference type="Gene3D" id="2.160.10.10">
    <property type="entry name" value="Hexapeptide repeat proteins"/>
    <property type="match status" value="1"/>
</dbReference>
<dbReference type="InterPro" id="IPR051159">
    <property type="entry name" value="Hexapeptide_acetyltransf"/>
</dbReference>
<accession>A0A1G7KX57</accession>
<dbReference type="InterPro" id="IPR011004">
    <property type="entry name" value="Trimer_LpxA-like_sf"/>
</dbReference>
<dbReference type="PANTHER" id="PTHR23416:SF78">
    <property type="entry name" value="LIPOPOLYSACCHARIDE BIOSYNTHESIS O-ACETYL TRANSFERASE WBBJ-RELATED"/>
    <property type="match status" value="1"/>
</dbReference>
<organism evidence="2 3">
    <name type="scientific">Desulfovibrio legallii</name>
    <dbReference type="NCBI Taxonomy" id="571438"/>
    <lineage>
        <taxon>Bacteria</taxon>
        <taxon>Pseudomonadati</taxon>
        <taxon>Thermodesulfobacteriota</taxon>
        <taxon>Desulfovibrionia</taxon>
        <taxon>Desulfovibrionales</taxon>
        <taxon>Desulfovibrionaceae</taxon>
        <taxon>Desulfovibrio</taxon>
    </lineage>
</organism>
<gene>
    <name evidence="2" type="ORF">SAMN05192586_10535</name>
</gene>
<dbReference type="Proteomes" id="UP000199355">
    <property type="component" value="Unassembled WGS sequence"/>
</dbReference>
<sequence>MNLLRKALERGLTPANVISYLSLQALRCGGLCWGTLRLRCKARLLGVRLGPGVTAHGPVGLMRWPGSEICIGAGASIISSWRRATAATLAAPTRLRTFGPGARIQIGEGAQLSGASITARSQTIRIGRQVLLGPNCVIVDSDFHAPWPPEARAAAPGLERDAPVCIGDYAWLGMNCMVLKGVRIGEGALIGAGSVVSRDVPPYCLAAGAPARVLRRLGPTTPTPPTTEDGPRPGNHAGEAQR</sequence>
<dbReference type="AlphaFoldDB" id="A0A1G7KX57"/>
<name>A0A1G7KX57_9BACT</name>
<dbReference type="Pfam" id="PF00132">
    <property type="entry name" value="Hexapep"/>
    <property type="match status" value="1"/>
</dbReference>
<reference evidence="3" key="1">
    <citation type="submission" date="2016-10" db="EMBL/GenBank/DDBJ databases">
        <authorList>
            <person name="Varghese N."/>
            <person name="Submissions S."/>
        </authorList>
    </citation>
    <scope>NUCLEOTIDE SEQUENCE [LARGE SCALE GENOMIC DNA]</scope>
    <source>
        <strain evidence="3">KHC7</strain>
    </source>
</reference>
<evidence type="ECO:0000256" key="1">
    <source>
        <dbReference type="SAM" id="MobiDB-lite"/>
    </source>
</evidence>
<dbReference type="EMBL" id="FNBX01000005">
    <property type="protein sequence ID" value="SDF41827.1"/>
    <property type="molecule type" value="Genomic_DNA"/>
</dbReference>
<dbReference type="STRING" id="571438.SAMN05192586_10535"/>
<dbReference type="SUPFAM" id="SSF51161">
    <property type="entry name" value="Trimeric LpxA-like enzymes"/>
    <property type="match status" value="1"/>
</dbReference>
<dbReference type="RefSeq" id="WP_092153160.1">
    <property type="nucleotide sequence ID" value="NZ_FNBX01000005.1"/>
</dbReference>
<evidence type="ECO:0000313" key="2">
    <source>
        <dbReference type="EMBL" id="SDF41827.1"/>
    </source>
</evidence>
<dbReference type="CDD" id="cd04647">
    <property type="entry name" value="LbH_MAT_like"/>
    <property type="match status" value="1"/>
</dbReference>